<accession>A0A1G6GQT8</accession>
<protein>
    <submittedName>
        <fullName evidence="2">Putative auto-transporter adhesin, head GIN domain</fullName>
    </submittedName>
</protein>
<gene>
    <name evidence="2" type="ORF">SAMN05216323_100330</name>
</gene>
<keyword evidence="3" id="KW-1185">Reference proteome</keyword>
<dbReference type="AlphaFoldDB" id="A0A1G6GQT8"/>
<dbReference type="STRING" id="1640674.SAMN05216323_100330"/>
<name>A0A1G6GQT8_9BACT</name>
<feature type="domain" description="Putative auto-transporter adhesin head GIN" evidence="1">
    <location>
        <begin position="62"/>
        <end position="212"/>
    </location>
</feature>
<dbReference type="Proteomes" id="UP000199452">
    <property type="component" value="Unassembled WGS sequence"/>
</dbReference>
<reference evidence="2 3" key="1">
    <citation type="submission" date="2016-09" db="EMBL/GenBank/DDBJ databases">
        <authorList>
            <person name="Capua I."/>
            <person name="De Benedictis P."/>
            <person name="Joannis T."/>
            <person name="Lombin L.H."/>
            <person name="Cattoli G."/>
        </authorList>
    </citation>
    <scope>NUCLEOTIDE SEQUENCE [LARGE SCALE GENOMIC DNA]</scope>
    <source>
        <strain evidence="2 3">A7P-90m</strain>
    </source>
</reference>
<dbReference type="Gene3D" id="2.160.20.120">
    <property type="match status" value="1"/>
</dbReference>
<dbReference type="RefSeq" id="WP_092434627.1">
    <property type="nucleotide sequence ID" value="NZ_FMYP01000003.1"/>
</dbReference>
<evidence type="ECO:0000259" key="1">
    <source>
        <dbReference type="Pfam" id="PF10988"/>
    </source>
</evidence>
<evidence type="ECO:0000313" key="3">
    <source>
        <dbReference type="Proteomes" id="UP000199452"/>
    </source>
</evidence>
<dbReference type="OrthoDB" id="1014513at2"/>
<evidence type="ECO:0000313" key="2">
    <source>
        <dbReference type="EMBL" id="SDB84269.1"/>
    </source>
</evidence>
<organism evidence="2 3">
    <name type="scientific">Williamwhitmania taraxaci</name>
    <dbReference type="NCBI Taxonomy" id="1640674"/>
    <lineage>
        <taxon>Bacteria</taxon>
        <taxon>Pseudomonadati</taxon>
        <taxon>Bacteroidota</taxon>
        <taxon>Bacteroidia</taxon>
        <taxon>Bacteroidales</taxon>
        <taxon>Williamwhitmaniaceae</taxon>
        <taxon>Williamwhitmania</taxon>
    </lineage>
</organism>
<dbReference type="Pfam" id="PF10988">
    <property type="entry name" value="DUF2807"/>
    <property type="match status" value="1"/>
</dbReference>
<dbReference type="EMBL" id="FMYP01000003">
    <property type="protein sequence ID" value="SDB84269.1"/>
    <property type="molecule type" value="Genomic_DNA"/>
</dbReference>
<dbReference type="InterPro" id="IPR021255">
    <property type="entry name" value="DUF2807"/>
</dbReference>
<proteinExistence type="predicted"/>
<sequence>MVTLGKLVAVLTIICLPLMGFTSNAITGSIKGDGDLVVKNSESNPFTQLVANFAYSSEGNTENNITVVLQNTGDQKVSVYAEKNLQSYIETKTENGILYLSVRKGKKLSPTSAITIYVDASTLKHISGKGNLRLACTAPLNSESLSITFDGVLNGSLEVNVNNLQVNVTGVYEFGLFGKADNATIKTSGVGTLDHSLLVTKKLEAKINSISKKNFHSLIAQR</sequence>